<feature type="signal peptide" evidence="8">
    <location>
        <begin position="1"/>
        <end position="30"/>
    </location>
</feature>
<evidence type="ECO:0000256" key="7">
    <source>
        <dbReference type="SAM" id="MobiDB-lite"/>
    </source>
</evidence>
<organism evidence="9 10">
    <name type="scientific">Weissella minor</name>
    <dbReference type="NCBI Taxonomy" id="1620"/>
    <lineage>
        <taxon>Bacteria</taxon>
        <taxon>Bacillati</taxon>
        <taxon>Bacillota</taxon>
        <taxon>Bacilli</taxon>
        <taxon>Lactobacillales</taxon>
        <taxon>Lactobacillaceae</taxon>
        <taxon>Weissella</taxon>
    </lineage>
</organism>
<dbReference type="Pfam" id="PF03180">
    <property type="entry name" value="Lipoprotein_9"/>
    <property type="match status" value="1"/>
</dbReference>
<dbReference type="AlphaFoldDB" id="A0A0R2JSK1"/>
<dbReference type="PIRSF" id="PIRSF002854">
    <property type="entry name" value="MetQ"/>
    <property type="match status" value="1"/>
</dbReference>
<proteinExistence type="inferred from homology"/>
<dbReference type="Proteomes" id="UP000051673">
    <property type="component" value="Unassembled WGS sequence"/>
</dbReference>
<evidence type="ECO:0000256" key="1">
    <source>
        <dbReference type="ARBA" id="ARBA00004635"/>
    </source>
</evidence>
<dbReference type="STRING" id="1620.IV67_GL000620"/>
<gene>
    <name evidence="9" type="ORF">IV67_GL000620</name>
</gene>
<evidence type="ECO:0000256" key="2">
    <source>
        <dbReference type="ARBA" id="ARBA00022729"/>
    </source>
</evidence>
<comment type="subcellular location">
    <subcellularLocation>
        <location evidence="1">Membrane</location>
        <topology evidence="1">Lipid-anchor</topology>
    </subcellularLocation>
</comment>
<comment type="caution">
    <text evidence="9">The sequence shown here is derived from an EMBL/GenBank/DDBJ whole genome shotgun (WGS) entry which is preliminary data.</text>
</comment>
<dbReference type="PANTHER" id="PTHR30429:SF1">
    <property type="entry name" value="D-METHIONINE-BINDING LIPOPROTEIN METQ-RELATED"/>
    <property type="match status" value="1"/>
</dbReference>
<dbReference type="SUPFAM" id="SSF53850">
    <property type="entry name" value="Periplasmic binding protein-like II"/>
    <property type="match status" value="1"/>
</dbReference>
<keyword evidence="10" id="KW-1185">Reference proteome</keyword>
<keyword evidence="3" id="KW-0472">Membrane</keyword>
<reference evidence="9 10" key="1">
    <citation type="journal article" date="2015" name="Genome Announc.">
        <title>Expanding the biotechnology potential of lactobacilli through comparative genomics of 213 strains and associated genera.</title>
        <authorList>
            <person name="Sun Z."/>
            <person name="Harris H.M."/>
            <person name="McCann A."/>
            <person name="Guo C."/>
            <person name="Argimon S."/>
            <person name="Zhang W."/>
            <person name="Yang X."/>
            <person name="Jeffery I.B."/>
            <person name="Cooney J.C."/>
            <person name="Kagawa T.F."/>
            <person name="Liu W."/>
            <person name="Song Y."/>
            <person name="Salvetti E."/>
            <person name="Wrobel A."/>
            <person name="Rasinkangas P."/>
            <person name="Parkhill J."/>
            <person name="Rea M.C."/>
            <person name="O'Sullivan O."/>
            <person name="Ritari J."/>
            <person name="Douillard F.P."/>
            <person name="Paul Ross R."/>
            <person name="Yang R."/>
            <person name="Briner A.E."/>
            <person name="Felis G.E."/>
            <person name="de Vos W.M."/>
            <person name="Barrangou R."/>
            <person name="Klaenhammer T.R."/>
            <person name="Caufield P.W."/>
            <person name="Cui Y."/>
            <person name="Zhang H."/>
            <person name="O'Toole P.W."/>
        </authorList>
    </citation>
    <scope>NUCLEOTIDE SEQUENCE [LARGE SCALE GENOMIC DNA]</scope>
    <source>
        <strain evidence="9 10">DSM 20014</strain>
    </source>
</reference>
<sequence>MKMGKLLKQIAITTTVFGVATIATTTVSHAADKNKDDLKTVKVGINSPSKTDEGVWKRVKENGKKEGIDIKLVTFTDFNQPNQALNDGNLDANAFQHYAFLNDWNDKHKADITAVGQTVSGTGRLYSDKHKRLEDIPEGGTIAVANDPTNEARALFLLQDAGLIKLKKGEDNPTARDVVSSKKNLKIKELAADQTLASLKSVDAAVISATFVEAAGRDPQSAIYVWNVDNKHTHQYINVIAANKKDKNKWYTKALVKSYQSKNVADYINKTSNGTQVPAWKGAPQPDLKTAEQKTDDKD</sequence>
<keyword evidence="2 8" id="KW-0732">Signal</keyword>
<evidence type="ECO:0000256" key="4">
    <source>
        <dbReference type="ARBA" id="ARBA00023139"/>
    </source>
</evidence>
<evidence type="ECO:0000313" key="10">
    <source>
        <dbReference type="Proteomes" id="UP000051673"/>
    </source>
</evidence>
<evidence type="ECO:0000256" key="5">
    <source>
        <dbReference type="ARBA" id="ARBA00023288"/>
    </source>
</evidence>
<dbReference type="GO" id="GO:0016020">
    <property type="term" value="C:membrane"/>
    <property type="evidence" value="ECO:0007669"/>
    <property type="project" value="UniProtKB-SubCell"/>
</dbReference>
<dbReference type="PANTHER" id="PTHR30429">
    <property type="entry name" value="D-METHIONINE-BINDING LIPOPROTEIN METQ"/>
    <property type="match status" value="1"/>
</dbReference>
<feature type="region of interest" description="Disordered" evidence="7">
    <location>
        <begin position="272"/>
        <end position="299"/>
    </location>
</feature>
<name>A0A0R2JSK1_9LACO</name>
<evidence type="ECO:0000256" key="8">
    <source>
        <dbReference type="SAM" id="SignalP"/>
    </source>
</evidence>
<evidence type="ECO:0000256" key="6">
    <source>
        <dbReference type="PIRNR" id="PIRNR002854"/>
    </source>
</evidence>
<feature type="compositionally biased region" description="Basic and acidic residues" evidence="7">
    <location>
        <begin position="289"/>
        <end position="299"/>
    </location>
</feature>
<dbReference type="Gene3D" id="3.40.190.10">
    <property type="entry name" value="Periplasmic binding protein-like II"/>
    <property type="match status" value="2"/>
</dbReference>
<evidence type="ECO:0000313" key="9">
    <source>
        <dbReference type="EMBL" id="KRN77101.1"/>
    </source>
</evidence>
<feature type="chain" id="PRO_5006419110" description="Lipoprotein" evidence="8">
    <location>
        <begin position="31"/>
        <end position="299"/>
    </location>
</feature>
<keyword evidence="5 6" id="KW-0449">Lipoprotein</keyword>
<keyword evidence="4" id="KW-0564">Palmitate</keyword>
<dbReference type="PATRIC" id="fig|1620.3.peg.628"/>
<protein>
    <recommendedName>
        <fullName evidence="6">Lipoprotein</fullName>
    </recommendedName>
</protein>
<evidence type="ECO:0000256" key="3">
    <source>
        <dbReference type="ARBA" id="ARBA00023136"/>
    </source>
</evidence>
<comment type="similarity">
    <text evidence="6">Belongs to the nlpA lipoprotein family.</text>
</comment>
<dbReference type="InterPro" id="IPR004872">
    <property type="entry name" value="Lipoprotein_NlpA"/>
</dbReference>
<accession>A0A0R2JSK1</accession>
<dbReference type="EMBL" id="JQCD01000024">
    <property type="protein sequence ID" value="KRN77101.1"/>
    <property type="molecule type" value="Genomic_DNA"/>
</dbReference>